<accession>A0A2S7RNS4</accession>
<evidence type="ECO:0000313" key="1">
    <source>
        <dbReference type="EMBL" id="PQF20821.1"/>
    </source>
</evidence>
<dbReference type="Proteomes" id="UP000237934">
    <property type="component" value="Unassembled WGS sequence"/>
</dbReference>
<comment type="caution">
    <text evidence="1">The sequence shown here is derived from an EMBL/GenBank/DDBJ whole genome shotgun (WGS) entry which is preliminary data.</text>
</comment>
<organism evidence="1 2">
    <name type="scientific">Enterococcus mundtii</name>
    <dbReference type="NCBI Taxonomy" id="53346"/>
    <lineage>
        <taxon>Bacteria</taxon>
        <taxon>Bacillati</taxon>
        <taxon>Bacillota</taxon>
        <taxon>Bacilli</taxon>
        <taxon>Lactobacillales</taxon>
        <taxon>Enterococcaceae</taxon>
        <taxon>Enterococcus</taxon>
    </lineage>
</organism>
<dbReference type="RefSeq" id="WP_104872642.1">
    <property type="nucleotide sequence ID" value="NZ_JAAAJW010000006.1"/>
</dbReference>
<evidence type="ECO:0000313" key="2">
    <source>
        <dbReference type="Proteomes" id="UP000237934"/>
    </source>
</evidence>
<protein>
    <submittedName>
        <fullName evidence="1">Uncharacterized protein</fullName>
    </submittedName>
</protein>
<reference evidence="1 2" key="1">
    <citation type="journal article" date="2018" name="Pathog. Dis.">
        <title>Whole-genome sequencing based characterization of antimicrobial resistance in Enterococcus.</title>
        <authorList>
            <person name="Tyson G."/>
        </authorList>
    </citation>
    <scope>NUCLEOTIDE SEQUENCE [LARGE SCALE GENOMIC DNA]</scope>
    <source>
        <strain evidence="1 2">CVM N55263</strain>
    </source>
</reference>
<proteinExistence type="predicted"/>
<sequence>MEFFNKEEMEKLIYKWSNRMGKYKILYLDHAFFRTTDYQEEQSHKQAILQFLNNKDHHFNKKDSSSIENIIFSELLSFDHLEQYPILVNPALMRGSNLSYSDFFADYGHYTHAFLYGREDHSSAEKDFYRLNKELFPEQERLVIKEWNDDWSTFFRMGRRHKGNRLFTVYDPQQKRITVIYIPLVEEEPYEIIG</sequence>
<dbReference type="EMBL" id="PUAP01000050">
    <property type="protein sequence ID" value="PQF20821.1"/>
    <property type="molecule type" value="Genomic_DNA"/>
</dbReference>
<gene>
    <name evidence="1" type="ORF">CUS89_14450</name>
</gene>
<name>A0A2S7RNS4_ENTMU</name>
<dbReference type="AlphaFoldDB" id="A0A2S7RNS4"/>